<dbReference type="EMBL" id="CADCXV010001062">
    <property type="protein sequence ID" value="CAB0040868.1"/>
    <property type="molecule type" value="Genomic_DNA"/>
</dbReference>
<gene>
    <name evidence="2" type="ORF">TBRA_LOCUS12562</name>
</gene>
<evidence type="ECO:0000313" key="3">
    <source>
        <dbReference type="Proteomes" id="UP000479190"/>
    </source>
</evidence>
<feature type="region of interest" description="Disordered" evidence="1">
    <location>
        <begin position="89"/>
        <end position="128"/>
    </location>
</feature>
<reference evidence="2 3" key="1">
    <citation type="submission" date="2020-02" db="EMBL/GenBank/DDBJ databases">
        <authorList>
            <person name="Ferguson B K."/>
        </authorList>
    </citation>
    <scope>NUCLEOTIDE SEQUENCE [LARGE SCALE GENOMIC DNA]</scope>
</reference>
<dbReference type="OrthoDB" id="8191503at2759"/>
<dbReference type="AlphaFoldDB" id="A0A6H5ITV3"/>
<organism evidence="2 3">
    <name type="scientific">Trichogramma brassicae</name>
    <dbReference type="NCBI Taxonomy" id="86971"/>
    <lineage>
        <taxon>Eukaryota</taxon>
        <taxon>Metazoa</taxon>
        <taxon>Ecdysozoa</taxon>
        <taxon>Arthropoda</taxon>
        <taxon>Hexapoda</taxon>
        <taxon>Insecta</taxon>
        <taxon>Pterygota</taxon>
        <taxon>Neoptera</taxon>
        <taxon>Endopterygota</taxon>
        <taxon>Hymenoptera</taxon>
        <taxon>Apocrita</taxon>
        <taxon>Proctotrupomorpha</taxon>
        <taxon>Chalcidoidea</taxon>
        <taxon>Trichogrammatidae</taxon>
        <taxon>Trichogramma</taxon>
    </lineage>
</organism>
<name>A0A6H5ITV3_9HYME</name>
<proteinExistence type="predicted"/>
<protein>
    <submittedName>
        <fullName evidence="2">Uncharacterized protein</fullName>
    </submittedName>
</protein>
<feature type="compositionally biased region" description="Low complexity" evidence="1">
    <location>
        <begin position="101"/>
        <end position="121"/>
    </location>
</feature>
<dbReference type="Proteomes" id="UP000479190">
    <property type="component" value="Unassembled WGS sequence"/>
</dbReference>
<evidence type="ECO:0000313" key="2">
    <source>
        <dbReference type="EMBL" id="CAB0040868.1"/>
    </source>
</evidence>
<accession>A0A6H5ITV3</accession>
<keyword evidence="3" id="KW-1185">Reference proteome</keyword>
<sequence>MSNIKDSHQFVRIKGCRARKYTDEKSSHQKTETSFVPHVDVVVRLSNGRLIALATLCLNLTQAGTRYIAIPIDNVDIIELDPVPSYPSRFPRQADTSYATSSSLQQQQQYPQPSVSSSPSSRYCRNNRTTATATTSCSSLESASEHQEPRARWESFTLYTAIRIFSARSEPRVYWRRRYGVKRWRWRRTEQRPELRVKWCTRPRRLF</sequence>
<evidence type="ECO:0000256" key="1">
    <source>
        <dbReference type="SAM" id="MobiDB-lite"/>
    </source>
</evidence>